<protein>
    <recommendedName>
        <fullName evidence="4">SHOCT domain-containing protein</fullName>
    </recommendedName>
</protein>
<evidence type="ECO:0000313" key="3">
    <source>
        <dbReference type="Proteomes" id="UP000271125"/>
    </source>
</evidence>
<comment type="caution">
    <text evidence="2">The sequence shown here is derived from an EMBL/GenBank/DDBJ whole genome shotgun (WGS) entry which is preliminary data.</text>
</comment>
<proteinExistence type="predicted"/>
<dbReference type="Proteomes" id="UP000271125">
    <property type="component" value="Unassembled WGS sequence"/>
</dbReference>
<sequence length="62" mass="7228">MITLLFIIGLFVLGFIALVLVYNKRTNNLSSKHNKEQIKKIEESFKRGDISKDDYIDLIEKL</sequence>
<dbReference type="AlphaFoldDB" id="A0A660SCD4"/>
<name>A0A660SCD4_UNCT6</name>
<gene>
    <name evidence="2" type="ORF">DRP43_05560</name>
</gene>
<keyword evidence="1" id="KW-1133">Transmembrane helix</keyword>
<accession>A0A660SCD4</accession>
<keyword evidence="1" id="KW-0472">Membrane</keyword>
<evidence type="ECO:0000313" key="2">
    <source>
        <dbReference type="EMBL" id="RKX68478.1"/>
    </source>
</evidence>
<reference evidence="2 3" key="1">
    <citation type="submission" date="2018-06" db="EMBL/GenBank/DDBJ databases">
        <title>Extensive metabolic versatility and redundancy in microbially diverse, dynamic hydrothermal sediments.</title>
        <authorList>
            <person name="Dombrowski N."/>
            <person name="Teske A."/>
            <person name="Baker B.J."/>
        </authorList>
    </citation>
    <scope>NUCLEOTIDE SEQUENCE [LARGE SCALE GENOMIC DNA]</scope>
    <source>
        <strain evidence="2">B10_G13</strain>
    </source>
</reference>
<evidence type="ECO:0000256" key="1">
    <source>
        <dbReference type="SAM" id="Phobius"/>
    </source>
</evidence>
<dbReference type="EMBL" id="QNBD01000268">
    <property type="protein sequence ID" value="RKX68478.1"/>
    <property type="molecule type" value="Genomic_DNA"/>
</dbReference>
<organism evidence="2 3">
    <name type="scientific">candidate division TA06 bacterium</name>
    <dbReference type="NCBI Taxonomy" id="2250710"/>
    <lineage>
        <taxon>Bacteria</taxon>
        <taxon>Bacteria division TA06</taxon>
    </lineage>
</organism>
<feature type="transmembrane region" description="Helical" evidence="1">
    <location>
        <begin position="6"/>
        <end position="23"/>
    </location>
</feature>
<evidence type="ECO:0008006" key="4">
    <source>
        <dbReference type="Google" id="ProtNLM"/>
    </source>
</evidence>
<keyword evidence="1" id="KW-0812">Transmembrane</keyword>